<name>A0A5R9J3Y3_9PROT</name>
<dbReference type="AlphaFoldDB" id="A0A5R9J3Y3"/>
<keyword evidence="2" id="KW-1185">Reference proteome</keyword>
<protein>
    <submittedName>
        <fullName evidence="1">Uncharacterized protein</fullName>
    </submittedName>
</protein>
<gene>
    <name evidence="1" type="ORF">FE263_18755</name>
</gene>
<evidence type="ECO:0000313" key="2">
    <source>
        <dbReference type="Proteomes" id="UP000305654"/>
    </source>
</evidence>
<comment type="caution">
    <text evidence="1">The sequence shown here is derived from an EMBL/GenBank/DDBJ whole genome shotgun (WGS) entry which is preliminary data.</text>
</comment>
<organism evidence="1 2">
    <name type="scientific">Lichenicoccus roseus</name>
    <dbReference type="NCBI Taxonomy" id="2683649"/>
    <lineage>
        <taxon>Bacteria</taxon>
        <taxon>Pseudomonadati</taxon>
        <taxon>Pseudomonadota</taxon>
        <taxon>Alphaproteobacteria</taxon>
        <taxon>Acetobacterales</taxon>
        <taxon>Acetobacteraceae</taxon>
        <taxon>Lichenicoccus</taxon>
    </lineage>
</organism>
<dbReference type="EMBL" id="VCDI01000008">
    <property type="protein sequence ID" value="TLU71207.1"/>
    <property type="molecule type" value="Genomic_DNA"/>
</dbReference>
<proteinExistence type="predicted"/>
<dbReference type="RefSeq" id="WP_138327564.1">
    <property type="nucleotide sequence ID" value="NZ_VCDI01000008.1"/>
</dbReference>
<reference evidence="1 2" key="1">
    <citation type="submission" date="2019-05" db="EMBL/GenBank/DDBJ databases">
        <authorList>
            <person name="Pankratov T."/>
            <person name="Grouzdev D."/>
        </authorList>
    </citation>
    <scope>NUCLEOTIDE SEQUENCE [LARGE SCALE GENOMIC DNA]</scope>
    <source>
        <strain evidence="1 2">KEBCLARHB70R</strain>
    </source>
</reference>
<accession>A0A5R9J3Y3</accession>
<evidence type="ECO:0000313" key="1">
    <source>
        <dbReference type="EMBL" id="TLU71207.1"/>
    </source>
</evidence>
<dbReference type="Proteomes" id="UP000305654">
    <property type="component" value="Unassembled WGS sequence"/>
</dbReference>
<sequence length="82" mass="9029">MPTYRVYPLDFDGNIIGSGQRAKWDTDRDARVFALMVQAAGGSFEIWRDTIKVFPLTSARSGYTVFKSSIDLAGKPPPFVGA</sequence>